<reference evidence="2" key="2">
    <citation type="submission" date="2015-01" db="EMBL/GenBank/DDBJ databases">
        <title>Evolutionary Origins and Diversification of the Mycorrhizal Mutualists.</title>
        <authorList>
            <consortium name="DOE Joint Genome Institute"/>
            <consortium name="Mycorrhizal Genomics Consortium"/>
            <person name="Kohler A."/>
            <person name="Kuo A."/>
            <person name="Nagy L.G."/>
            <person name="Floudas D."/>
            <person name="Copeland A."/>
            <person name="Barry K.W."/>
            <person name="Cichocki N."/>
            <person name="Veneault-Fourrey C."/>
            <person name="LaButti K."/>
            <person name="Lindquist E.A."/>
            <person name="Lipzen A."/>
            <person name="Lundell T."/>
            <person name="Morin E."/>
            <person name="Murat C."/>
            <person name="Riley R."/>
            <person name="Ohm R."/>
            <person name="Sun H."/>
            <person name="Tunlid A."/>
            <person name="Henrissat B."/>
            <person name="Grigoriev I.V."/>
            <person name="Hibbett D.S."/>
            <person name="Martin F."/>
        </authorList>
    </citation>
    <scope>NUCLEOTIDE SEQUENCE [LARGE SCALE GENOMIC DNA]</scope>
    <source>
        <strain evidence="2">Ve08.2h10</strain>
    </source>
</reference>
<dbReference type="OrthoDB" id="2416294at2759"/>
<name>A0A0D0DX48_9AGAM</name>
<dbReference type="Proteomes" id="UP000054538">
    <property type="component" value="Unassembled WGS sequence"/>
</dbReference>
<dbReference type="HOGENOM" id="CLU_005726_9_3_1"/>
<feature type="non-terminal residue" evidence="1">
    <location>
        <position position="1"/>
    </location>
</feature>
<sequence>GKNFNCTKDQIDCCCQQILYTQPDFVGTKSLLEALCKVCGYQVLFLPKFHCKHSFIEQC</sequence>
<dbReference type="InParanoid" id="A0A0D0DX48"/>
<keyword evidence="2" id="KW-1185">Reference proteome</keyword>
<reference evidence="1 2" key="1">
    <citation type="submission" date="2014-04" db="EMBL/GenBank/DDBJ databases">
        <authorList>
            <consortium name="DOE Joint Genome Institute"/>
            <person name="Kuo A."/>
            <person name="Kohler A."/>
            <person name="Jargeat P."/>
            <person name="Nagy L.G."/>
            <person name="Floudas D."/>
            <person name="Copeland A."/>
            <person name="Barry K.W."/>
            <person name="Cichocki N."/>
            <person name="Veneault-Fourrey C."/>
            <person name="LaButti K."/>
            <person name="Lindquist E.A."/>
            <person name="Lipzen A."/>
            <person name="Lundell T."/>
            <person name="Morin E."/>
            <person name="Murat C."/>
            <person name="Sun H."/>
            <person name="Tunlid A."/>
            <person name="Henrissat B."/>
            <person name="Grigoriev I.V."/>
            <person name="Hibbett D.S."/>
            <person name="Martin F."/>
            <person name="Nordberg H.P."/>
            <person name="Cantor M.N."/>
            <person name="Hua S.X."/>
        </authorList>
    </citation>
    <scope>NUCLEOTIDE SEQUENCE [LARGE SCALE GENOMIC DNA]</scope>
    <source>
        <strain evidence="1 2">Ve08.2h10</strain>
    </source>
</reference>
<proteinExistence type="predicted"/>
<evidence type="ECO:0000313" key="2">
    <source>
        <dbReference type="Proteomes" id="UP000054538"/>
    </source>
</evidence>
<dbReference type="EMBL" id="KN825096">
    <property type="protein sequence ID" value="KIK94586.1"/>
    <property type="molecule type" value="Genomic_DNA"/>
</dbReference>
<accession>A0A0D0DX48</accession>
<dbReference type="AlphaFoldDB" id="A0A0D0DX48"/>
<evidence type="ECO:0000313" key="1">
    <source>
        <dbReference type="EMBL" id="KIK94586.1"/>
    </source>
</evidence>
<organism evidence="1 2">
    <name type="scientific">Paxillus rubicundulus Ve08.2h10</name>
    <dbReference type="NCBI Taxonomy" id="930991"/>
    <lineage>
        <taxon>Eukaryota</taxon>
        <taxon>Fungi</taxon>
        <taxon>Dikarya</taxon>
        <taxon>Basidiomycota</taxon>
        <taxon>Agaricomycotina</taxon>
        <taxon>Agaricomycetes</taxon>
        <taxon>Agaricomycetidae</taxon>
        <taxon>Boletales</taxon>
        <taxon>Paxilineae</taxon>
        <taxon>Paxillaceae</taxon>
        <taxon>Paxillus</taxon>
    </lineage>
</organism>
<protein>
    <submittedName>
        <fullName evidence="1">Uncharacterized protein</fullName>
    </submittedName>
</protein>
<gene>
    <name evidence="1" type="ORF">PAXRUDRAFT_142546</name>
</gene>